<dbReference type="EMBL" id="JH711798">
    <property type="protein sequence ID" value="EIW51788.1"/>
    <property type="molecule type" value="Genomic_DNA"/>
</dbReference>
<proteinExistence type="predicted"/>
<accession>R7S712</accession>
<dbReference type="SMART" id="SM00220">
    <property type="entry name" value="S_TKc"/>
    <property type="match status" value="1"/>
</dbReference>
<evidence type="ECO:0000313" key="2">
    <source>
        <dbReference type="EMBL" id="EIW51788.1"/>
    </source>
</evidence>
<dbReference type="AlphaFoldDB" id="R7S712"/>
<sequence length="393" mass="44157">MFEPLTPITPTVEQLEPVQDGGVKNAFAHVRSQLPSTLALWRLPTAKEGEPYEDIMETVWTPLRSFFQQQGYNLWKRGVDLILWPDVDDSEETVKCSSGYAYATQHRGLGPAPGSVRNLFAFESMNPLCRAARRADGCDVVVRVLAIGEHGRDHVEILKTASIGPYAFYEDNHNIPLLDLVYFDNITFGVFPRVGCRMQDAYGFWAKNSVGDVIDMILQCLEALAFIHSLSIAHRDAFKDNFLVEWHPESLSTGHVARSRPRVYLTDFETAAMFSDETPLEECLVSGYPEGDSYPDDVEKYARAVPPEVTSGKPYDPFKLDVWQFGKSLENFKSTIPEIDRVLDGLRWDDTMSRLSSFDALEYLSRAVAEVPPKALLIPPETDTPPTLNCPSL</sequence>
<dbReference type="GeneID" id="19411595"/>
<dbReference type="SUPFAM" id="SSF56112">
    <property type="entry name" value="Protein kinase-like (PK-like)"/>
    <property type="match status" value="1"/>
</dbReference>
<name>R7S712_TRAVS</name>
<dbReference type="Gene3D" id="1.10.510.10">
    <property type="entry name" value="Transferase(Phosphotransferase) domain 1"/>
    <property type="match status" value="1"/>
</dbReference>
<protein>
    <recommendedName>
        <fullName evidence="1">Protein kinase domain-containing protein</fullName>
    </recommendedName>
</protein>
<dbReference type="OrthoDB" id="2985259at2759"/>
<dbReference type="GO" id="GO:0004672">
    <property type="term" value="F:protein kinase activity"/>
    <property type="evidence" value="ECO:0007669"/>
    <property type="project" value="InterPro"/>
</dbReference>
<dbReference type="OMA" id="QRACTNE"/>
<dbReference type="KEGG" id="tvs:TRAVEDRAFT_175969"/>
<dbReference type="GO" id="GO:0005524">
    <property type="term" value="F:ATP binding"/>
    <property type="evidence" value="ECO:0007669"/>
    <property type="project" value="InterPro"/>
</dbReference>
<keyword evidence="3" id="KW-1185">Reference proteome</keyword>
<dbReference type="RefSeq" id="XP_008045336.1">
    <property type="nucleotide sequence ID" value="XM_008047145.1"/>
</dbReference>
<feature type="domain" description="Protein kinase" evidence="1">
    <location>
        <begin position="87"/>
        <end position="393"/>
    </location>
</feature>
<dbReference type="PROSITE" id="PS50011">
    <property type="entry name" value="PROTEIN_KINASE_DOM"/>
    <property type="match status" value="1"/>
</dbReference>
<gene>
    <name evidence="2" type="ORF">TRAVEDRAFT_175969</name>
</gene>
<organism evidence="2 3">
    <name type="scientific">Trametes versicolor (strain FP-101664)</name>
    <name type="common">White-rot fungus</name>
    <name type="synonym">Coriolus versicolor</name>
    <dbReference type="NCBI Taxonomy" id="717944"/>
    <lineage>
        <taxon>Eukaryota</taxon>
        <taxon>Fungi</taxon>
        <taxon>Dikarya</taxon>
        <taxon>Basidiomycota</taxon>
        <taxon>Agaricomycotina</taxon>
        <taxon>Agaricomycetes</taxon>
        <taxon>Polyporales</taxon>
        <taxon>Polyporaceae</taxon>
        <taxon>Trametes</taxon>
    </lineage>
</organism>
<dbReference type="InterPro" id="IPR000719">
    <property type="entry name" value="Prot_kinase_dom"/>
</dbReference>
<evidence type="ECO:0000259" key="1">
    <source>
        <dbReference type="PROSITE" id="PS50011"/>
    </source>
</evidence>
<evidence type="ECO:0000313" key="3">
    <source>
        <dbReference type="Proteomes" id="UP000054317"/>
    </source>
</evidence>
<dbReference type="InterPro" id="IPR011009">
    <property type="entry name" value="Kinase-like_dom_sf"/>
</dbReference>
<dbReference type="Proteomes" id="UP000054317">
    <property type="component" value="Unassembled WGS sequence"/>
</dbReference>
<reference evidence="3" key="1">
    <citation type="journal article" date="2012" name="Science">
        <title>The Paleozoic origin of enzymatic lignin decomposition reconstructed from 31 fungal genomes.</title>
        <authorList>
            <person name="Floudas D."/>
            <person name="Binder M."/>
            <person name="Riley R."/>
            <person name="Barry K."/>
            <person name="Blanchette R.A."/>
            <person name="Henrissat B."/>
            <person name="Martinez A.T."/>
            <person name="Otillar R."/>
            <person name="Spatafora J.W."/>
            <person name="Yadav J.S."/>
            <person name="Aerts A."/>
            <person name="Benoit I."/>
            <person name="Boyd A."/>
            <person name="Carlson A."/>
            <person name="Copeland A."/>
            <person name="Coutinho P.M."/>
            <person name="de Vries R.P."/>
            <person name="Ferreira P."/>
            <person name="Findley K."/>
            <person name="Foster B."/>
            <person name="Gaskell J."/>
            <person name="Glotzer D."/>
            <person name="Gorecki P."/>
            <person name="Heitman J."/>
            <person name="Hesse C."/>
            <person name="Hori C."/>
            <person name="Igarashi K."/>
            <person name="Jurgens J.A."/>
            <person name="Kallen N."/>
            <person name="Kersten P."/>
            <person name="Kohler A."/>
            <person name="Kuees U."/>
            <person name="Kumar T.K.A."/>
            <person name="Kuo A."/>
            <person name="LaButti K."/>
            <person name="Larrondo L.F."/>
            <person name="Lindquist E."/>
            <person name="Ling A."/>
            <person name="Lombard V."/>
            <person name="Lucas S."/>
            <person name="Lundell T."/>
            <person name="Martin R."/>
            <person name="McLaughlin D.J."/>
            <person name="Morgenstern I."/>
            <person name="Morin E."/>
            <person name="Murat C."/>
            <person name="Nagy L.G."/>
            <person name="Nolan M."/>
            <person name="Ohm R.A."/>
            <person name="Patyshakuliyeva A."/>
            <person name="Rokas A."/>
            <person name="Ruiz-Duenas F.J."/>
            <person name="Sabat G."/>
            <person name="Salamov A."/>
            <person name="Samejima M."/>
            <person name="Schmutz J."/>
            <person name="Slot J.C."/>
            <person name="St John F."/>
            <person name="Stenlid J."/>
            <person name="Sun H."/>
            <person name="Sun S."/>
            <person name="Syed K."/>
            <person name="Tsang A."/>
            <person name="Wiebenga A."/>
            <person name="Young D."/>
            <person name="Pisabarro A."/>
            <person name="Eastwood D.C."/>
            <person name="Martin F."/>
            <person name="Cullen D."/>
            <person name="Grigoriev I.V."/>
            <person name="Hibbett D.S."/>
        </authorList>
    </citation>
    <scope>NUCLEOTIDE SEQUENCE [LARGE SCALE GENOMIC DNA]</scope>
    <source>
        <strain evidence="3">FP-101664</strain>
    </source>
</reference>